<proteinExistence type="predicted"/>
<protein>
    <submittedName>
        <fullName evidence="2">Uncharacterized protein</fullName>
    </submittedName>
</protein>
<feature type="transmembrane region" description="Helical" evidence="1">
    <location>
        <begin position="23"/>
        <end position="43"/>
    </location>
</feature>
<keyword evidence="1" id="KW-0472">Membrane</keyword>
<name>A0A2S8BCK6_9MYCO</name>
<comment type="caution">
    <text evidence="2">The sequence shown here is derived from an EMBL/GenBank/DDBJ whole genome shotgun (WGS) entry which is preliminary data.</text>
</comment>
<dbReference type="PANTHER" id="PTHR40761:SF1">
    <property type="entry name" value="CONSERVED INTEGRAL MEMBRANE ALANINE VALINE AND LEUCINE RICH PROTEIN-RELATED"/>
    <property type="match status" value="1"/>
</dbReference>
<accession>A0A2S8BCK6</accession>
<gene>
    <name evidence="2" type="ORF">C1Y40_05465</name>
</gene>
<keyword evidence="1" id="KW-1133">Transmembrane helix</keyword>
<dbReference type="EMBL" id="PPEA01000827">
    <property type="protein sequence ID" value="PQM44376.1"/>
    <property type="molecule type" value="Genomic_DNA"/>
</dbReference>
<dbReference type="Proteomes" id="UP000238296">
    <property type="component" value="Unassembled WGS sequence"/>
</dbReference>
<evidence type="ECO:0000313" key="2">
    <source>
        <dbReference type="EMBL" id="PQM44376.1"/>
    </source>
</evidence>
<reference evidence="2 3" key="1">
    <citation type="journal article" date="2017" name="Int. J. Syst. Evol. Microbiol.">
        <title>Mycobacterium talmoniae sp. nov., a slowly growing mycobacterium isolated from human respiratory samples.</title>
        <authorList>
            <person name="Davidson R.M."/>
            <person name="DeGroote M.A."/>
            <person name="Marola J.L."/>
            <person name="Buss S."/>
            <person name="Jones V."/>
            <person name="McNeil M.R."/>
            <person name="Freifeld A.G."/>
            <person name="Elaine Epperson L."/>
            <person name="Hasan N.A."/>
            <person name="Jackson M."/>
            <person name="Iwen P.C."/>
            <person name="Salfinger M."/>
            <person name="Strong M."/>
        </authorList>
    </citation>
    <scope>NUCLEOTIDE SEQUENCE [LARGE SCALE GENOMIC DNA]</scope>
    <source>
        <strain evidence="2 3">ATCC BAA-2683</strain>
    </source>
</reference>
<keyword evidence="1" id="KW-0812">Transmembrane</keyword>
<evidence type="ECO:0000313" key="3">
    <source>
        <dbReference type="Proteomes" id="UP000238296"/>
    </source>
</evidence>
<evidence type="ECO:0000256" key="1">
    <source>
        <dbReference type="SAM" id="Phobius"/>
    </source>
</evidence>
<organism evidence="2 3">
    <name type="scientific">Mycobacterium talmoniae</name>
    <dbReference type="NCBI Taxonomy" id="1858794"/>
    <lineage>
        <taxon>Bacteria</taxon>
        <taxon>Bacillati</taxon>
        <taxon>Actinomycetota</taxon>
        <taxon>Actinomycetes</taxon>
        <taxon>Mycobacteriales</taxon>
        <taxon>Mycobacteriaceae</taxon>
        <taxon>Mycobacterium</taxon>
    </lineage>
</organism>
<dbReference type="NCBIfam" id="NF038012">
    <property type="entry name" value="DMT_1"/>
    <property type="match status" value="1"/>
</dbReference>
<dbReference type="PANTHER" id="PTHR40761">
    <property type="entry name" value="CONSERVED INTEGRAL MEMBRANE ALANINE VALINE AND LEUCINE RICH PROTEIN-RELATED"/>
    <property type="match status" value="1"/>
</dbReference>
<feature type="transmembrane region" description="Helical" evidence="1">
    <location>
        <begin position="120"/>
        <end position="138"/>
    </location>
</feature>
<sequence>MAAVFGPVVVLCMLGARYRPGRVAAVLLAVVSASSWGLFAVLTKGVVDLLGHGPLPLLRSPELYAWLVVATAGTVFQQSSFRAGALTVTLPTMTVTEPVVAAGLGVALLGEGAAARQVGWVTLVVAVVVMIVATAALARDEAADAQLDRPDDMAVVADRSSGR</sequence>
<dbReference type="AlphaFoldDB" id="A0A2S8BCK6"/>
<feature type="transmembrane region" description="Helical" evidence="1">
    <location>
        <begin position="88"/>
        <end position="108"/>
    </location>
</feature>